<dbReference type="AlphaFoldDB" id="A0A1W0VWY9"/>
<sequence length="108" mass="12398">MSIFFLPLLKVCVPLIHNNTIGYVGGCVHNKMCLYLAVHIFLCCYAYLFAKKKKEISCISNGTMEHIFFEDTFYFTNMLLAQVELEHKRALAAPNARSKLLKLEIRHG</sequence>
<evidence type="ECO:0000256" key="1">
    <source>
        <dbReference type="SAM" id="Phobius"/>
    </source>
</evidence>
<keyword evidence="1" id="KW-1133">Transmembrane helix</keyword>
<reference evidence="2 3" key="1">
    <citation type="journal article" date="2009" name="Nature">
        <title>The Sorghum bicolor genome and the diversification of grasses.</title>
        <authorList>
            <person name="Paterson A.H."/>
            <person name="Bowers J.E."/>
            <person name="Bruggmann R."/>
            <person name="Dubchak I."/>
            <person name="Grimwood J."/>
            <person name="Gundlach H."/>
            <person name="Haberer G."/>
            <person name="Hellsten U."/>
            <person name="Mitros T."/>
            <person name="Poliakov A."/>
            <person name="Schmutz J."/>
            <person name="Spannagl M."/>
            <person name="Tang H."/>
            <person name="Wang X."/>
            <person name="Wicker T."/>
            <person name="Bharti A.K."/>
            <person name="Chapman J."/>
            <person name="Feltus F.A."/>
            <person name="Gowik U."/>
            <person name="Grigoriev I.V."/>
            <person name="Lyons E."/>
            <person name="Maher C.A."/>
            <person name="Martis M."/>
            <person name="Narechania A."/>
            <person name="Otillar R.P."/>
            <person name="Penning B.W."/>
            <person name="Salamov A.A."/>
            <person name="Wang Y."/>
            <person name="Zhang L."/>
            <person name="Carpita N.C."/>
            <person name="Freeling M."/>
            <person name="Gingle A.R."/>
            <person name="Hash C.T."/>
            <person name="Keller B."/>
            <person name="Klein P."/>
            <person name="Kresovich S."/>
            <person name="McCann M.C."/>
            <person name="Ming R."/>
            <person name="Peterson D.G."/>
            <person name="Mehboob-ur-Rahman"/>
            <person name="Ware D."/>
            <person name="Westhoff P."/>
            <person name="Mayer K.F."/>
            <person name="Messing J."/>
            <person name="Rokhsar D.S."/>
        </authorList>
    </citation>
    <scope>NUCLEOTIDE SEQUENCE [LARGE SCALE GENOMIC DNA]</scope>
    <source>
        <strain evidence="3">cv. BTx623</strain>
    </source>
</reference>
<keyword evidence="1" id="KW-0812">Transmembrane</keyword>
<dbReference type="InParanoid" id="A0A1W0VWY9"/>
<feature type="transmembrane region" description="Helical" evidence="1">
    <location>
        <begin position="34"/>
        <end position="50"/>
    </location>
</feature>
<proteinExistence type="predicted"/>
<dbReference type="EMBL" id="CM000762">
    <property type="protein sequence ID" value="OQU86631.1"/>
    <property type="molecule type" value="Genomic_DNA"/>
</dbReference>
<gene>
    <name evidence="2" type="ORF">SORBI_3003G118750</name>
</gene>
<keyword evidence="3" id="KW-1185">Reference proteome</keyword>
<keyword evidence="1" id="KW-0472">Membrane</keyword>
<accession>A0A1W0VWY9</accession>
<reference evidence="3" key="2">
    <citation type="journal article" date="2018" name="Plant J.">
        <title>The Sorghum bicolor reference genome: improved assembly, gene annotations, a transcriptome atlas, and signatures of genome organization.</title>
        <authorList>
            <person name="McCormick R.F."/>
            <person name="Truong S.K."/>
            <person name="Sreedasyam A."/>
            <person name="Jenkins J."/>
            <person name="Shu S."/>
            <person name="Sims D."/>
            <person name="Kennedy M."/>
            <person name="Amirebrahimi M."/>
            <person name="Weers B.D."/>
            <person name="McKinley B."/>
            <person name="Mattison A."/>
            <person name="Morishige D.T."/>
            <person name="Grimwood J."/>
            <person name="Schmutz J."/>
            <person name="Mullet J.E."/>
        </authorList>
    </citation>
    <scope>NUCLEOTIDE SEQUENCE [LARGE SCALE GENOMIC DNA]</scope>
    <source>
        <strain evidence="3">cv. BTx623</strain>
    </source>
</reference>
<protein>
    <submittedName>
        <fullName evidence="2">Uncharacterized protein</fullName>
    </submittedName>
</protein>
<name>A0A1W0VWY9_SORBI</name>
<evidence type="ECO:0000313" key="2">
    <source>
        <dbReference type="EMBL" id="OQU86631.1"/>
    </source>
</evidence>
<organism evidence="2 3">
    <name type="scientific">Sorghum bicolor</name>
    <name type="common">Sorghum</name>
    <name type="synonym">Sorghum vulgare</name>
    <dbReference type="NCBI Taxonomy" id="4558"/>
    <lineage>
        <taxon>Eukaryota</taxon>
        <taxon>Viridiplantae</taxon>
        <taxon>Streptophyta</taxon>
        <taxon>Embryophyta</taxon>
        <taxon>Tracheophyta</taxon>
        <taxon>Spermatophyta</taxon>
        <taxon>Magnoliopsida</taxon>
        <taxon>Liliopsida</taxon>
        <taxon>Poales</taxon>
        <taxon>Poaceae</taxon>
        <taxon>PACMAD clade</taxon>
        <taxon>Panicoideae</taxon>
        <taxon>Andropogonodae</taxon>
        <taxon>Andropogoneae</taxon>
        <taxon>Sorghinae</taxon>
        <taxon>Sorghum</taxon>
    </lineage>
</organism>
<dbReference type="Gramene" id="OQU86631">
    <property type="protein sequence ID" value="OQU86631"/>
    <property type="gene ID" value="SORBI_3003G118750"/>
</dbReference>
<evidence type="ECO:0000313" key="3">
    <source>
        <dbReference type="Proteomes" id="UP000000768"/>
    </source>
</evidence>
<dbReference type="Proteomes" id="UP000000768">
    <property type="component" value="Chromosome 3"/>
</dbReference>